<comment type="similarity">
    <text evidence="6">Belongs to the insect chemoreceptor superfamily. Gustatory receptor (GR) family.</text>
</comment>
<dbReference type="InterPro" id="IPR042450">
    <property type="entry name" value="EEF1E1"/>
</dbReference>
<dbReference type="GO" id="GO:0017101">
    <property type="term" value="C:aminoacyl-tRNA synthetase multienzyme complex"/>
    <property type="evidence" value="ECO:0007669"/>
    <property type="project" value="InterPro"/>
</dbReference>
<feature type="transmembrane region" description="Helical" evidence="6">
    <location>
        <begin position="109"/>
        <end position="128"/>
    </location>
</feature>
<dbReference type="PANTHER" id="PTHR44490">
    <property type="entry name" value="EUKARYOTIC TRANSLATION ELONGATION FACTOR 1 EPSILON-1"/>
    <property type="match status" value="1"/>
</dbReference>
<dbReference type="CDD" id="cd10305">
    <property type="entry name" value="GST_C_AIMP3"/>
    <property type="match status" value="1"/>
</dbReference>
<keyword evidence="6" id="KW-0807">Transducer</keyword>
<dbReference type="Pfam" id="PF21972">
    <property type="entry name" value="Arc1p_N_like"/>
    <property type="match status" value="1"/>
</dbReference>
<feature type="transmembrane region" description="Helical" evidence="6">
    <location>
        <begin position="163"/>
        <end position="186"/>
    </location>
</feature>
<dbReference type="InterPro" id="IPR053837">
    <property type="entry name" value="AIMP3/p18_C"/>
</dbReference>
<comment type="caution">
    <text evidence="9">The sequence shown here is derived from an EMBL/GenBank/DDBJ whole genome shotgun (WGS) entry which is preliminary data.</text>
</comment>
<gene>
    <name evidence="9" type="ORF">FF38_12112</name>
</gene>
<dbReference type="Gene3D" id="1.20.1050.10">
    <property type="match status" value="1"/>
</dbReference>
<proteinExistence type="inferred from homology"/>
<evidence type="ECO:0000259" key="8">
    <source>
        <dbReference type="PROSITE" id="PS50405"/>
    </source>
</evidence>
<keyword evidence="4 6" id="KW-1133">Transmembrane helix</keyword>
<dbReference type="OrthoDB" id="6478931at2759"/>
<organism evidence="9 10">
    <name type="scientific">Lucilia cuprina</name>
    <name type="common">Green bottle fly</name>
    <name type="synonym">Australian sheep blowfly</name>
    <dbReference type="NCBI Taxonomy" id="7375"/>
    <lineage>
        <taxon>Eukaryota</taxon>
        <taxon>Metazoa</taxon>
        <taxon>Ecdysozoa</taxon>
        <taxon>Arthropoda</taxon>
        <taxon>Hexapoda</taxon>
        <taxon>Insecta</taxon>
        <taxon>Pterygota</taxon>
        <taxon>Neoptera</taxon>
        <taxon>Endopterygota</taxon>
        <taxon>Diptera</taxon>
        <taxon>Brachycera</taxon>
        <taxon>Muscomorpha</taxon>
        <taxon>Oestroidea</taxon>
        <taxon>Calliphoridae</taxon>
        <taxon>Luciliinae</taxon>
        <taxon>Lucilia</taxon>
    </lineage>
</organism>
<evidence type="ECO:0000313" key="10">
    <source>
        <dbReference type="Proteomes" id="UP000037069"/>
    </source>
</evidence>
<feature type="transmembrane region" description="Helical" evidence="6">
    <location>
        <begin position="308"/>
        <end position="330"/>
    </location>
</feature>
<evidence type="ECO:0000313" key="9">
    <source>
        <dbReference type="EMBL" id="KNC22003.1"/>
    </source>
</evidence>
<dbReference type="Pfam" id="PF08395">
    <property type="entry name" value="7tm_7"/>
    <property type="match status" value="1"/>
</dbReference>
<dbReference type="GO" id="GO:0007165">
    <property type="term" value="P:signal transduction"/>
    <property type="evidence" value="ECO:0007669"/>
    <property type="project" value="UniProtKB-KW"/>
</dbReference>
<comment type="function">
    <text evidence="6">Gustatory receptor which mediates acceptance or avoidance behavior, depending on its substrates.</text>
</comment>
<feature type="transmembrane region" description="Helical" evidence="6">
    <location>
        <begin position="494"/>
        <end position="513"/>
    </location>
</feature>
<dbReference type="GO" id="GO:0005737">
    <property type="term" value="C:cytoplasm"/>
    <property type="evidence" value="ECO:0007669"/>
    <property type="project" value="TreeGrafter"/>
</dbReference>
<dbReference type="PROSITE" id="PS50405">
    <property type="entry name" value="GST_CTER"/>
    <property type="match status" value="1"/>
</dbReference>
<keyword evidence="5 6" id="KW-0472">Membrane</keyword>
<evidence type="ECO:0000256" key="6">
    <source>
        <dbReference type="RuleBase" id="RU363108"/>
    </source>
</evidence>
<comment type="subcellular location">
    <subcellularLocation>
        <location evidence="1 6">Cell membrane</location>
        <topology evidence="1 6">Multi-pass membrane protein</topology>
    </subcellularLocation>
</comment>
<keyword evidence="3 6" id="KW-0812">Transmembrane</keyword>
<dbReference type="PANTHER" id="PTHR44490:SF1">
    <property type="entry name" value="EUKARYOTIC TRANSLATION ELONGATION FACTOR 1 EPSILON-1"/>
    <property type="match status" value="1"/>
</dbReference>
<evidence type="ECO:0000256" key="3">
    <source>
        <dbReference type="ARBA" id="ARBA00022692"/>
    </source>
</evidence>
<dbReference type="InterPro" id="IPR053836">
    <property type="entry name" value="Arc1-like_N"/>
</dbReference>
<protein>
    <recommendedName>
        <fullName evidence="6">Gustatory receptor</fullName>
    </recommendedName>
</protein>
<dbReference type="InterPro" id="IPR036282">
    <property type="entry name" value="Glutathione-S-Trfase_C_sf"/>
</dbReference>
<dbReference type="GO" id="GO:0005634">
    <property type="term" value="C:nucleus"/>
    <property type="evidence" value="ECO:0007669"/>
    <property type="project" value="TreeGrafter"/>
</dbReference>
<evidence type="ECO:0000256" key="5">
    <source>
        <dbReference type="ARBA" id="ARBA00023136"/>
    </source>
</evidence>
<dbReference type="InterPro" id="IPR013604">
    <property type="entry name" value="7TM_chemorcpt"/>
</dbReference>
<evidence type="ECO:0000256" key="7">
    <source>
        <dbReference type="SAM" id="MobiDB-lite"/>
    </source>
</evidence>
<dbReference type="AlphaFoldDB" id="A0A0L0BPV6"/>
<keyword evidence="10" id="KW-1185">Reference proteome</keyword>
<feature type="domain" description="GST C-terminal" evidence="8">
    <location>
        <begin position="435"/>
        <end position="555"/>
    </location>
</feature>
<evidence type="ECO:0000256" key="2">
    <source>
        <dbReference type="ARBA" id="ARBA00022475"/>
    </source>
</evidence>
<dbReference type="SUPFAM" id="SSF47616">
    <property type="entry name" value="GST C-terminal domain-like"/>
    <property type="match status" value="1"/>
</dbReference>
<feature type="transmembrane region" description="Helical" evidence="6">
    <location>
        <begin position="206"/>
        <end position="223"/>
    </location>
</feature>
<sequence length="566" mass="66764">MKLLKKSPNKLKPFNQKNIEQNEEEDETKKQQLQRQFFKISKNFLIISQIFLSAPMGVHKPRSDIKQRDLILYRLHVIWCLSIYSILAFCVYDEYTLSNIELPTVQKPLYFSEYLVYLIHLLELIRVINFRRETYWKFQIFIVDFDRILYDMKMSLNYKDLQAFLNWHMTLIILHLVSTIIIGYYYNEGKIINFLRTNTVYILPNVIIHISLLQYYALLFMVYKRGEKLLEYLEKLLNTSSYKDMWNFRHQLHLLRNLFAKLDEFTKVINDHFSISILLVYFGSFVNLSVNVFLLYKYLNAWDNSNPAWTIYSLAWTFMHIGKMFLILYYNQNVQNVKSNATVLLSSMKFEHRSVESTLRLFILQLMSDTRSNFVCGLAALNMNFITSMCEVEAVSKIAKCLQVPLGKVQLNEEQVVTRTLNNKTVSGYATILNSLAKESKSNIATNSYQTREIEAQVYQWIEFAVLYVAPGSKDKHIAQQLLRDFNKMFLKQSYLVGHFLTLADLAVFYAIYDLVKSLSPIEKENYLNLSRWFDHLQQLPEVRQGSDLLNFTTIYLHGWATGTHV</sequence>
<dbReference type="GO" id="GO:0043517">
    <property type="term" value="P:positive regulation of DNA damage response, signal transduction by p53 class mediator"/>
    <property type="evidence" value="ECO:0007669"/>
    <property type="project" value="InterPro"/>
</dbReference>
<keyword evidence="6 9" id="KW-0675">Receptor</keyword>
<dbReference type="GO" id="GO:0005886">
    <property type="term" value="C:plasma membrane"/>
    <property type="evidence" value="ECO:0007669"/>
    <property type="project" value="UniProtKB-SubCell"/>
</dbReference>
<reference evidence="9 10" key="1">
    <citation type="journal article" date="2015" name="Nat. Commun.">
        <title>Lucilia cuprina genome unlocks parasitic fly biology to underpin future interventions.</title>
        <authorList>
            <person name="Anstead C.A."/>
            <person name="Korhonen P.K."/>
            <person name="Young N.D."/>
            <person name="Hall R.S."/>
            <person name="Jex A.R."/>
            <person name="Murali S.C."/>
            <person name="Hughes D.S."/>
            <person name="Lee S.F."/>
            <person name="Perry T."/>
            <person name="Stroehlein A.J."/>
            <person name="Ansell B.R."/>
            <person name="Breugelmans B."/>
            <person name="Hofmann A."/>
            <person name="Qu J."/>
            <person name="Dugan S."/>
            <person name="Lee S.L."/>
            <person name="Chao H."/>
            <person name="Dinh H."/>
            <person name="Han Y."/>
            <person name="Doddapaneni H.V."/>
            <person name="Worley K.C."/>
            <person name="Muzny D.M."/>
            <person name="Ioannidis P."/>
            <person name="Waterhouse R.M."/>
            <person name="Zdobnov E.M."/>
            <person name="James P.J."/>
            <person name="Bagnall N.H."/>
            <person name="Kotze A.C."/>
            <person name="Gibbs R.A."/>
            <person name="Richards S."/>
            <person name="Batterham P."/>
            <person name="Gasser R.B."/>
        </authorList>
    </citation>
    <scope>NUCLEOTIDE SEQUENCE [LARGE SCALE GENOMIC DNA]</scope>
    <source>
        <strain evidence="9 10">LS</strain>
        <tissue evidence="9">Full body</tissue>
    </source>
</reference>
<name>A0A0L0BPV6_LUCCU</name>
<keyword evidence="2 6" id="KW-1003">Cell membrane</keyword>
<dbReference type="Proteomes" id="UP000037069">
    <property type="component" value="Unassembled WGS sequence"/>
</dbReference>
<dbReference type="EMBL" id="JRES01001567">
    <property type="protein sequence ID" value="KNC22003.1"/>
    <property type="molecule type" value="Genomic_DNA"/>
</dbReference>
<evidence type="ECO:0000256" key="1">
    <source>
        <dbReference type="ARBA" id="ARBA00004651"/>
    </source>
</evidence>
<feature type="transmembrane region" description="Helical" evidence="6">
    <location>
        <begin position="275"/>
        <end position="296"/>
    </location>
</feature>
<accession>A0A0L0BPV6</accession>
<evidence type="ECO:0000256" key="4">
    <source>
        <dbReference type="ARBA" id="ARBA00022989"/>
    </source>
</evidence>
<dbReference type="InterPro" id="IPR010987">
    <property type="entry name" value="Glutathione-S-Trfase_C-like"/>
</dbReference>
<dbReference type="STRING" id="7375.A0A0L0BPV6"/>
<feature type="transmembrane region" description="Helical" evidence="6">
    <location>
        <begin position="70"/>
        <end position="89"/>
    </location>
</feature>
<feature type="region of interest" description="Disordered" evidence="7">
    <location>
        <begin position="1"/>
        <end position="26"/>
    </location>
</feature>
<dbReference type="GO" id="GO:0050909">
    <property type="term" value="P:sensory perception of taste"/>
    <property type="evidence" value="ECO:0007669"/>
    <property type="project" value="InterPro"/>
</dbReference>